<dbReference type="EMBL" id="JAHLVD010000019">
    <property type="protein sequence ID" value="KAG7845661.1"/>
    <property type="molecule type" value="Genomic_DNA"/>
</dbReference>
<dbReference type="InterPro" id="IPR029330">
    <property type="entry name" value="Bbp1_C"/>
</dbReference>
<proteinExistence type="predicted"/>
<gene>
    <name evidence="3" type="ORF">KL940_005061</name>
</gene>
<feature type="domain" description="Spindle pole body component Bbp1 C-terminal" evidence="2">
    <location>
        <begin position="143"/>
        <end position="290"/>
    </location>
</feature>
<keyword evidence="4" id="KW-1185">Reference proteome</keyword>
<sequence>MFDTTTIRRRGLFGKVYNSIFGPSPSPLNTQTPIEDQDHVTEYNTYLNSEGRYLNGDDDLAIDDDMDDTRSRRSSAIVPPMTPSRLDDDWKINDTLERIRMSRERWQRNDHVPGEFPEPIAEPVGGGLAEHIEQNNQIISKLISDFDLVTENVELQQLRTENAELQQLRTENAELAQKYKALREEFKRELDANKEIFDGYYDLHTKYNNTKTELSKLKKDASDRISELELENQRLKMEARSKRLTSDDQNLYYKSQYEEIKSELQLKIQEEKASQQRIRDLELQLQERSPAKPRGVTSNTLDQDSIQLLRKLYADKEVPRTGVDSWISQPRIKHAS</sequence>
<evidence type="ECO:0000256" key="1">
    <source>
        <dbReference type="SAM" id="Coils"/>
    </source>
</evidence>
<protein>
    <recommendedName>
        <fullName evidence="2">Spindle pole body component Bbp1 C-terminal domain-containing protein</fullName>
    </recommendedName>
</protein>
<evidence type="ECO:0000313" key="4">
    <source>
        <dbReference type="Proteomes" id="UP001197328"/>
    </source>
</evidence>
<keyword evidence="1" id="KW-0175">Coiled coil</keyword>
<organism evidence="3 4">
    <name type="scientific">Pichia angusta</name>
    <name type="common">Yeast</name>
    <name type="synonym">Hansenula polymorpha</name>
    <dbReference type="NCBI Taxonomy" id="870730"/>
    <lineage>
        <taxon>Eukaryota</taxon>
        <taxon>Fungi</taxon>
        <taxon>Dikarya</taxon>
        <taxon>Ascomycota</taxon>
        <taxon>Saccharomycotina</taxon>
        <taxon>Pichiomycetes</taxon>
        <taxon>Pichiales</taxon>
        <taxon>Pichiaceae</taxon>
        <taxon>Ogataea</taxon>
    </lineage>
</organism>
<evidence type="ECO:0000313" key="3">
    <source>
        <dbReference type="EMBL" id="KAG7845661.1"/>
    </source>
</evidence>
<name>A0ABQ7RQ06_PICAN</name>
<reference evidence="3 4" key="1">
    <citation type="journal article" date="2021" name="G3 (Bethesda)">
        <title>Genomic diversity, chromosomal rearrangements, and interspecies hybridization in the ogataea polymorpha species complex.</title>
        <authorList>
            <person name="Hanson S.J."/>
            <person name="Cinneide E.O."/>
            <person name="Salzberg L.I."/>
            <person name="Wolfe K.H."/>
            <person name="McGowan J."/>
            <person name="Fitzpatrick D.A."/>
            <person name="Matlin K."/>
        </authorList>
    </citation>
    <scope>NUCLEOTIDE SEQUENCE [LARGE SCALE GENOMIC DNA]</scope>
    <source>
        <strain evidence="3">51-138</strain>
    </source>
</reference>
<comment type="caution">
    <text evidence="3">The sequence shown here is derived from an EMBL/GenBank/DDBJ whole genome shotgun (WGS) entry which is preliminary data.</text>
</comment>
<dbReference type="Pfam" id="PF15272">
    <property type="entry name" value="BBP1_C"/>
    <property type="match status" value="1"/>
</dbReference>
<dbReference type="Proteomes" id="UP001197328">
    <property type="component" value="Unassembled WGS sequence"/>
</dbReference>
<evidence type="ECO:0000259" key="2">
    <source>
        <dbReference type="Pfam" id="PF15272"/>
    </source>
</evidence>
<accession>A0ABQ7RQ06</accession>
<feature type="coiled-coil region" evidence="1">
    <location>
        <begin position="148"/>
        <end position="274"/>
    </location>
</feature>